<organism evidence="2 3">
    <name type="scientific">Fructobacillus fructosus</name>
    <dbReference type="NCBI Taxonomy" id="1631"/>
    <lineage>
        <taxon>Bacteria</taxon>
        <taxon>Bacillati</taxon>
        <taxon>Bacillota</taxon>
        <taxon>Bacilli</taxon>
        <taxon>Lactobacillales</taxon>
        <taxon>Lactobacillaceae</taxon>
        <taxon>Fructobacillus</taxon>
    </lineage>
</organism>
<name>A0ABM9MVV2_9LACO</name>
<dbReference type="RefSeq" id="WP_338346266.1">
    <property type="nucleotide sequence ID" value="NZ_CAUZLR010000006.1"/>
</dbReference>
<proteinExistence type="predicted"/>
<reference evidence="2 3" key="1">
    <citation type="submission" date="2023-10" db="EMBL/GenBank/DDBJ databases">
        <authorList>
            <person name="Botero Cardona J."/>
        </authorList>
    </citation>
    <scope>NUCLEOTIDE SEQUENCE [LARGE SCALE GENOMIC DNA]</scope>
    <source>
        <strain evidence="2 3">R-54839</strain>
    </source>
</reference>
<evidence type="ECO:0000256" key="1">
    <source>
        <dbReference type="SAM" id="MobiDB-lite"/>
    </source>
</evidence>
<protein>
    <submittedName>
        <fullName evidence="2">Uncharacterized protein</fullName>
    </submittedName>
</protein>
<evidence type="ECO:0000313" key="3">
    <source>
        <dbReference type="Proteomes" id="UP001314261"/>
    </source>
</evidence>
<feature type="region of interest" description="Disordered" evidence="1">
    <location>
        <begin position="1"/>
        <end position="58"/>
    </location>
</feature>
<evidence type="ECO:0000313" key="2">
    <source>
        <dbReference type="EMBL" id="CAK1243747.1"/>
    </source>
</evidence>
<accession>A0ABM9MVV2</accession>
<feature type="compositionally biased region" description="Polar residues" evidence="1">
    <location>
        <begin position="20"/>
        <end position="46"/>
    </location>
</feature>
<dbReference type="EMBL" id="CAUZLR010000006">
    <property type="protein sequence ID" value="CAK1243747.1"/>
    <property type="molecule type" value="Genomic_DNA"/>
</dbReference>
<keyword evidence="3" id="KW-1185">Reference proteome</keyword>
<dbReference type="Proteomes" id="UP001314261">
    <property type="component" value="Unassembled WGS sequence"/>
</dbReference>
<sequence>MKETEGKTQSLHDYVKKNYENGNYSRDYSYHPNQRVNGQENSQDNASDYDRGGSTILL</sequence>
<gene>
    <name evidence="2" type="ORF">R54839_PPFHFPJH_01017</name>
</gene>
<comment type="caution">
    <text evidence="2">The sequence shown here is derived from an EMBL/GenBank/DDBJ whole genome shotgun (WGS) entry which is preliminary data.</text>
</comment>